<keyword evidence="1" id="KW-1133">Transmembrane helix</keyword>
<gene>
    <name evidence="3" type="ORF">N4G62_07940</name>
</gene>
<keyword evidence="1" id="KW-0472">Membrane</keyword>
<evidence type="ECO:0000256" key="1">
    <source>
        <dbReference type="SAM" id="Phobius"/>
    </source>
</evidence>
<accession>A0ABU5LPU2</accession>
<feature type="transmembrane region" description="Helical" evidence="1">
    <location>
        <begin position="28"/>
        <end position="49"/>
    </location>
</feature>
<dbReference type="EMBL" id="JAOBTW010000007">
    <property type="protein sequence ID" value="MDZ7281955.1"/>
    <property type="molecule type" value="Genomic_DNA"/>
</dbReference>
<dbReference type="PRINTS" id="PR01490">
    <property type="entry name" value="RTXTOXIND"/>
</dbReference>
<keyword evidence="1" id="KW-0812">Transmembrane</keyword>
<dbReference type="Gene3D" id="2.40.50.100">
    <property type="match status" value="1"/>
</dbReference>
<organism evidence="3 4">
    <name type="scientific">Sphingomonas sanguinis</name>
    <dbReference type="NCBI Taxonomy" id="33051"/>
    <lineage>
        <taxon>Bacteria</taxon>
        <taxon>Pseudomonadati</taxon>
        <taxon>Pseudomonadota</taxon>
        <taxon>Alphaproteobacteria</taxon>
        <taxon>Sphingomonadales</taxon>
        <taxon>Sphingomonadaceae</taxon>
        <taxon>Sphingomonas</taxon>
    </lineage>
</organism>
<name>A0ABU5LPU2_9SPHN</name>
<dbReference type="PANTHER" id="PTHR30386:SF28">
    <property type="entry name" value="EXPORTED PROTEIN"/>
    <property type="match status" value="1"/>
</dbReference>
<dbReference type="Pfam" id="PF26002">
    <property type="entry name" value="Beta-barrel_AprE"/>
    <property type="match status" value="1"/>
</dbReference>
<dbReference type="PANTHER" id="PTHR30386">
    <property type="entry name" value="MEMBRANE FUSION SUBUNIT OF EMRAB-TOLC MULTIDRUG EFFLUX PUMP"/>
    <property type="match status" value="1"/>
</dbReference>
<evidence type="ECO:0000259" key="2">
    <source>
        <dbReference type="Pfam" id="PF26002"/>
    </source>
</evidence>
<dbReference type="InterPro" id="IPR050739">
    <property type="entry name" value="MFP"/>
</dbReference>
<evidence type="ECO:0000313" key="3">
    <source>
        <dbReference type="EMBL" id="MDZ7281955.1"/>
    </source>
</evidence>
<dbReference type="RefSeq" id="WP_322539127.1">
    <property type="nucleotide sequence ID" value="NZ_JAOBTW010000007.1"/>
</dbReference>
<dbReference type="Proteomes" id="UP001292182">
    <property type="component" value="Unassembled WGS sequence"/>
</dbReference>
<keyword evidence="4" id="KW-1185">Reference proteome</keyword>
<protein>
    <submittedName>
        <fullName evidence="3">HlyD family efflux transporter periplasmic adaptor subunit</fullName>
    </submittedName>
</protein>
<comment type="caution">
    <text evidence="3">The sequence shown here is derived from an EMBL/GenBank/DDBJ whole genome shotgun (WGS) entry which is preliminary data.</text>
</comment>
<proteinExistence type="predicted"/>
<dbReference type="Gene3D" id="2.40.30.170">
    <property type="match status" value="1"/>
</dbReference>
<sequence length="415" mass="45582">MNIFRSEAVRHQGRRLHGSVAHYQPVQLTVFVIGSLIFATGLIAFLCVARIARKETVIGWLSPEAGISEVYALRVGTIDHVSVNPGQRVSSGQVLASASVDVAGQFGDLAGRGRIDAQRRIDELKMQLVQGQARHDADQRQLYNKSIALQQQVLQVERQRGRVRNQIALASNELRTIKPVVDRGFISIADVNRRTQSLLSLQESEDELDRQISVLKQAISDAKQEAGTTPNLAAIEASQVRSAISSVNQSIAELDVQSKNVYKSKINGIVAYSNAKVGQNVSPSIPLFAIAPDSSPIQAVVLIPSRSIGFVKVGQTVRIMVDAYPYQHFGIMKGYVSQISRTSINPNQILAPVEVKESVFRVVIRSYKNSGGFIFAKSLPLRSGMTLHVDIIVDRRSLIDWIFDPIIAAKLRSQS</sequence>
<feature type="domain" description="AprE-like beta-barrel" evidence="2">
    <location>
        <begin position="301"/>
        <end position="392"/>
    </location>
</feature>
<dbReference type="InterPro" id="IPR058982">
    <property type="entry name" value="Beta-barrel_AprE"/>
</dbReference>
<reference evidence="4" key="1">
    <citation type="submission" date="2023-07" db="EMBL/GenBank/DDBJ databases">
        <title>Whole genome sequence analysis of rice epiphytic Sphingomonas sanguinis OsEp_Plm_15B2.</title>
        <authorList>
            <person name="Sahu K.P."/>
            <person name="Asharani P."/>
            <person name="Reddy B."/>
            <person name="Kumar A."/>
        </authorList>
    </citation>
    <scope>NUCLEOTIDE SEQUENCE [LARGE SCALE GENOMIC DNA]</scope>
    <source>
        <strain evidence="4">OsEp_Plm_15B2</strain>
    </source>
</reference>
<evidence type="ECO:0000313" key="4">
    <source>
        <dbReference type="Proteomes" id="UP001292182"/>
    </source>
</evidence>